<proteinExistence type="inferred from homology"/>
<dbReference type="PANTHER" id="PTHR31885:SF6">
    <property type="entry name" value="GH04784P"/>
    <property type="match status" value="1"/>
</dbReference>
<feature type="transmembrane region" description="Helical" evidence="6">
    <location>
        <begin position="55"/>
        <end position="75"/>
    </location>
</feature>
<comment type="subcellular location">
    <subcellularLocation>
        <location evidence="1">Membrane</location>
        <topology evidence="1">Multi-pass membrane protein</topology>
    </subcellularLocation>
</comment>
<keyword evidence="8" id="KW-1185">Reference proteome</keyword>
<gene>
    <name evidence="7" type="ORF">IGS67_12310</name>
</gene>
<protein>
    <submittedName>
        <fullName evidence="7">Lysoplasmalogenase</fullName>
    </submittedName>
</protein>
<keyword evidence="5 6" id="KW-0472">Membrane</keyword>
<dbReference type="EMBL" id="JACZDF010000007">
    <property type="protein sequence ID" value="MBD9700262.1"/>
    <property type="molecule type" value="Genomic_DNA"/>
</dbReference>
<dbReference type="PANTHER" id="PTHR31885">
    <property type="entry name" value="GH04784P"/>
    <property type="match status" value="1"/>
</dbReference>
<dbReference type="Pfam" id="PF07947">
    <property type="entry name" value="YhhN"/>
    <property type="match status" value="1"/>
</dbReference>
<keyword evidence="4 6" id="KW-1133">Transmembrane helix</keyword>
<evidence type="ECO:0000313" key="7">
    <source>
        <dbReference type="EMBL" id="MBD9700262.1"/>
    </source>
</evidence>
<evidence type="ECO:0000256" key="2">
    <source>
        <dbReference type="ARBA" id="ARBA00007375"/>
    </source>
</evidence>
<reference evidence="7 8" key="1">
    <citation type="submission" date="2020-09" db="EMBL/GenBank/DDBJ databases">
        <title>Flavimobilis rhizosphaerae sp. nov., isolated from rhizosphere soil of Spartina alterniflora.</title>
        <authorList>
            <person name="Hanqin C."/>
        </authorList>
    </citation>
    <scope>NUCLEOTIDE SEQUENCE [LARGE SCALE GENOMIC DNA]</scope>
    <source>
        <strain evidence="7 8">GY 10621</strain>
    </source>
</reference>
<organism evidence="7 8">
    <name type="scientific">Flavimobilis rhizosphaerae</name>
    <dbReference type="NCBI Taxonomy" id="2775421"/>
    <lineage>
        <taxon>Bacteria</taxon>
        <taxon>Bacillati</taxon>
        <taxon>Actinomycetota</taxon>
        <taxon>Actinomycetes</taxon>
        <taxon>Micrococcales</taxon>
        <taxon>Jonesiaceae</taxon>
        <taxon>Flavimobilis</taxon>
    </lineage>
</organism>
<comment type="caution">
    <text evidence="7">The sequence shown here is derived from an EMBL/GenBank/DDBJ whole genome shotgun (WGS) entry which is preliminary data.</text>
</comment>
<evidence type="ECO:0000313" key="8">
    <source>
        <dbReference type="Proteomes" id="UP000642107"/>
    </source>
</evidence>
<feature type="transmembrane region" description="Helical" evidence="6">
    <location>
        <begin position="165"/>
        <end position="182"/>
    </location>
</feature>
<comment type="similarity">
    <text evidence="2">Belongs to the TMEM86 family.</text>
</comment>
<name>A0ABR9DT24_9MICO</name>
<feature type="transmembrane region" description="Helical" evidence="6">
    <location>
        <begin position="87"/>
        <end position="108"/>
    </location>
</feature>
<evidence type="ECO:0000256" key="3">
    <source>
        <dbReference type="ARBA" id="ARBA00022692"/>
    </source>
</evidence>
<evidence type="ECO:0000256" key="5">
    <source>
        <dbReference type="ARBA" id="ARBA00023136"/>
    </source>
</evidence>
<evidence type="ECO:0000256" key="1">
    <source>
        <dbReference type="ARBA" id="ARBA00004141"/>
    </source>
</evidence>
<dbReference type="Proteomes" id="UP000642107">
    <property type="component" value="Unassembled WGS sequence"/>
</dbReference>
<accession>A0ABR9DT24</accession>
<evidence type="ECO:0000256" key="6">
    <source>
        <dbReference type="SAM" id="Phobius"/>
    </source>
</evidence>
<dbReference type="InterPro" id="IPR012506">
    <property type="entry name" value="TMEM86B-like"/>
</dbReference>
<evidence type="ECO:0000256" key="4">
    <source>
        <dbReference type="ARBA" id="ARBA00022989"/>
    </source>
</evidence>
<sequence>MVFVALWLWLRTTPDRDASGRRGRRPRLVELTLVALVFSWLGDSVPRLLDGDAAFLTMVGFFLVAQVVYVAAFWPTRRRSAAVRARWSLPVYAAALVAIVAACAGEAGVLLPAVVVYASMLATMSILAWGVGPVAGVGGVIFLISDAMIALGAFAPTFAPPQKDFLVMVTYVAAQVLIAFAVDRHAQGGAAVRDAARTATPDVVGRG</sequence>
<keyword evidence="3 6" id="KW-0812">Transmembrane</keyword>